<organism evidence="8 9">
    <name type="scientific">Thermocrinis albus (strain DSM 14484 / JCM 11386 / HI 11/12)</name>
    <dbReference type="NCBI Taxonomy" id="638303"/>
    <lineage>
        <taxon>Bacteria</taxon>
        <taxon>Pseudomonadati</taxon>
        <taxon>Aquificota</taxon>
        <taxon>Aquificia</taxon>
        <taxon>Aquificales</taxon>
        <taxon>Aquificaceae</taxon>
        <taxon>Thermocrinis</taxon>
    </lineage>
</organism>
<dbReference type="eggNOG" id="COG1108">
    <property type="taxonomic scope" value="Bacteria"/>
</dbReference>
<feature type="transmembrane region" description="Helical" evidence="7">
    <location>
        <begin position="130"/>
        <end position="147"/>
    </location>
</feature>
<dbReference type="PANTHER" id="PTHR30477">
    <property type="entry name" value="ABC-TRANSPORTER METAL-BINDING PROTEIN"/>
    <property type="match status" value="1"/>
</dbReference>
<dbReference type="STRING" id="638303.Thal_1087"/>
<accession>D3SLT9</accession>
<feature type="transmembrane region" description="Helical" evidence="7">
    <location>
        <begin position="6"/>
        <end position="26"/>
    </location>
</feature>
<dbReference type="HOGENOM" id="CLU_096130_0_0_0"/>
<evidence type="ECO:0000313" key="9">
    <source>
        <dbReference type="Proteomes" id="UP000002043"/>
    </source>
</evidence>
<dbReference type="Pfam" id="PF00950">
    <property type="entry name" value="ABC-3"/>
    <property type="match status" value="1"/>
</dbReference>
<evidence type="ECO:0000256" key="1">
    <source>
        <dbReference type="ARBA" id="ARBA00004141"/>
    </source>
</evidence>
<dbReference type="SUPFAM" id="SSF81345">
    <property type="entry name" value="ABC transporter involved in vitamin B12 uptake, BtuC"/>
    <property type="match status" value="1"/>
</dbReference>
<keyword evidence="3 6" id="KW-0812">Transmembrane</keyword>
<evidence type="ECO:0000256" key="2">
    <source>
        <dbReference type="ARBA" id="ARBA00008034"/>
    </source>
</evidence>
<evidence type="ECO:0000313" key="8">
    <source>
        <dbReference type="EMBL" id="ADC89719.1"/>
    </source>
</evidence>
<dbReference type="Proteomes" id="UP000002043">
    <property type="component" value="Chromosome"/>
</dbReference>
<sequence length="247" mass="27169">MQITDIILSALFLSVVLLGIHSYLGFRVIKKGIIFADIAIAQWAALGVSLSLLLGKGDLSWFFSLLFALLSSFFVYLAEKKGVLQEAFIGVLYAMGSSWVVLLLSRSPSGNEDFMRLVASDILFVTHREVLQAALLYTVIGILFYFARLLKPRWENLTFYLLFGVTVSSSVKLVGVLVVFALLLAPPLVSLLLKRGLVFAWVYGSVVNTVGVLISYYKDLPTGFTIVGLHTLLAVLLFLSPLSPKDL</sequence>
<dbReference type="RefSeq" id="WP_012992125.1">
    <property type="nucleotide sequence ID" value="NC_013894.1"/>
</dbReference>
<dbReference type="AlphaFoldDB" id="D3SLT9"/>
<gene>
    <name evidence="8" type="ordered locus">Thal_1087</name>
</gene>
<comment type="similarity">
    <text evidence="2 6">Belongs to the ABC-3 integral membrane protein family.</text>
</comment>
<dbReference type="PANTHER" id="PTHR30477:SF19">
    <property type="entry name" value="METAL ABC TRANSPORTER PERMEASE"/>
    <property type="match status" value="1"/>
</dbReference>
<keyword evidence="5 7" id="KW-0472">Membrane</keyword>
<keyword evidence="6" id="KW-0813">Transport</keyword>
<reference evidence="9" key="1">
    <citation type="journal article" date="2010" name="Stand. Genomic Sci.">
        <title>Complete genome sequence of Thermocrinis albus type strain (HI 11/12T).</title>
        <authorList>
            <person name="Wirth R."/>
            <person name="Sikorski J."/>
            <person name="Brambilla E."/>
            <person name="Misra M."/>
            <person name="Lapidus A."/>
            <person name="Copeland A."/>
            <person name="Nolan M."/>
            <person name="Lucas S."/>
            <person name="Chen F."/>
            <person name="Tice H."/>
            <person name="Cheng J.F."/>
            <person name="Han C."/>
            <person name="Detter J.C."/>
            <person name="Tapia R."/>
            <person name="Bruce D."/>
            <person name="Goodwin L."/>
            <person name="Pitluck S."/>
            <person name="Pati A."/>
            <person name="Anderson I."/>
            <person name="Ivanova N."/>
            <person name="Mavromatis K."/>
            <person name="Mikhailova N."/>
            <person name="Chen A."/>
            <person name="Palaniappan K."/>
            <person name="Bilek Y."/>
            <person name="Hader T."/>
            <person name="Land M."/>
            <person name="Hauser L."/>
            <person name="Chang Y.J."/>
            <person name="Jeffries C.D."/>
            <person name="Tindall B.J."/>
            <person name="Rohde M."/>
            <person name="Goker M."/>
            <person name="Bristow J."/>
            <person name="Eisen J.A."/>
            <person name="Markowitz V."/>
            <person name="Hugenholtz P."/>
            <person name="Kyrpides N.C."/>
            <person name="Klenk H.P."/>
        </authorList>
    </citation>
    <scope>NUCLEOTIDE SEQUENCE [LARGE SCALE GENOMIC DNA]</scope>
    <source>
        <strain evidence="9">DSM 14484 / JCM 11386 / HI 11/12</strain>
    </source>
</reference>
<dbReference type="GO" id="GO:0055085">
    <property type="term" value="P:transmembrane transport"/>
    <property type="evidence" value="ECO:0007669"/>
    <property type="project" value="InterPro"/>
</dbReference>
<proteinExistence type="inferred from homology"/>
<dbReference type="InterPro" id="IPR037294">
    <property type="entry name" value="ABC_BtuC-like"/>
</dbReference>
<evidence type="ECO:0000256" key="7">
    <source>
        <dbReference type="SAM" id="Phobius"/>
    </source>
</evidence>
<dbReference type="KEGG" id="tal:Thal_1087"/>
<feature type="transmembrane region" description="Helical" evidence="7">
    <location>
        <begin position="197"/>
        <end position="217"/>
    </location>
</feature>
<evidence type="ECO:0000256" key="4">
    <source>
        <dbReference type="ARBA" id="ARBA00022989"/>
    </source>
</evidence>
<feature type="transmembrane region" description="Helical" evidence="7">
    <location>
        <begin position="159"/>
        <end position="185"/>
    </location>
</feature>
<feature type="transmembrane region" description="Helical" evidence="7">
    <location>
        <begin position="87"/>
        <end position="105"/>
    </location>
</feature>
<keyword evidence="9" id="KW-1185">Reference proteome</keyword>
<comment type="subcellular location">
    <subcellularLocation>
        <location evidence="6">Cell membrane</location>
        <topology evidence="6">Multi-pass membrane protein</topology>
    </subcellularLocation>
    <subcellularLocation>
        <location evidence="1">Membrane</location>
        <topology evidence="1">Multi-pass membrane protein</topology>
    </subcellularLocation>
</comment>
<name>D3SLT9_THEAH</name>
<evidence type="ECO:0000256" key="6">
    <source>
        <dbReference type="RuleBase" id="RU003943"/>
    </source>
</evidence>
<feature type="transmembrane region" description="Helical" evidence="7">
    <location>
        <begin position="224"/>
        <end position="242"/>
    </location>
</feature>
<dbReference type="GO" id="GO:0043190">
    <property type="term" value="C:ATP-binding cassette (ABC) transporter complex"/>
    <property type="evidence" value="ECO:0007669"/>
    <property type="project" value="InterPro"/>
</dbReference>
<dbReference type="InterPro" id="IPR001626">
    <property type="entry name" value="ABC_TroCD"/>
</dbReference>
<feature type="transmembrane region" description="Helical" evidence="7">
    <location>
        <begin position="59"/>
        <end position="78"/>
    </location>
</feature>
<dbReference type="GO" id="GO:0010043">
    <property type="term" value="P:response to zinc ion"/>
    <property type="evidence" value="ECO:0007669"/>
    <property type="project" value="TreeGrafter"/>
</dbReference>
<evidence type="ECO:0000256" key="5">
    <source>
        <dbReference type="ARBA" id="ARBA00023136"/>
    </source>
</evidence>
<keyword evidence="4 7" id="KW-1133">Transmembrane helix</keyword>
<evidence type="ECO:0000256" key="3">
    <source>
        <dbReference type="ARBA" id="ARBA00022692"/>
    </source>
</evidence>
<feature type="transmembrane region" description="Helical" evidence="7">
    <location>
        <begin position="33"/>
        <end position="53"/>
    </location>
</feature>
<protein>
    <submittedName>
        <fullName evidence="8">ABC-3 protein</fullName>
    </submittedName>
</protein>
<dbReference type="EMBL" id="CP001931">
    <property type="protein sequence ID" value="ADC89719.1"/>
    <property type="molecule type" value="Genomic_DNA"/>
</dbReference>